<evidence type="ECO:0000313" key="3">
    <source>
        <dbReference type="WBParaSite" id="L893_g32331.t1"/>
    </source>
</evidence>
<reference evidence="3" key="1">
    <citation type="submission" date="2016-11" db="UniProtKB">
        <authorList>
            <consortium name="WormBaseParasite"/>
        </authorList>
    </citation>
    <scope>IDENTIFICATION</scope>
</reference>
<keyword evidence="2" id="KW-1185">Reference proteome</keyword>
<accession>A0A1I8A3J9</accession>
<dbReference type="AlphaFoldDB" id="A0A1I8A3J9"/>
<keyword evidence="1" id="KW-0472">Membrane</keyword>
<evidence type="ECO:0000256" key="1">
    <source>
        <dbReference type="SAM" id="Phobius"/>
    </source>
</evidence>
<dbReference type="WBParaSite" id="L893_g32331.t1">
    <property type="protein sequence ID" value="L893_g32331.t1"/>
    <property type="gene ID" value="L893_g32331"/>
</dbReference>
<protein>
    <submittedName>
        <fullName evidence="3">Ovule protein</fullName>
    </submittedName>
</protein>
<feature type="transmembrane region" description="Helical" evidence="1">
    <location>
        <begin position="20"/>
        <end position="38"/>
    </location>
</feature>
<evidence type="ECO:0000313" key="2">
    <source>
        <dbReference type="Proteomes" id="UP000095287"/>
    </source>
</evidence>
<keyword evidence="1" id="KW-0812">Transmembrane</keyword>
<dbReference type="Proteomes" id="UP000095287">
    <property type="component" value="Unplaced"/>
</dbReference>
<name>A0A1I8A3J9_9BILA</name>
<sequence>MDNTANALNSTSIPSKCPESLILTLLVNGTFQNIFFFLMDSWTSVDRVCFYNPRHSSGKESEVGNKDDGSSVYCQKCGSIRS</sequence>
<proteinExistence type="predicted"/>
<organism evidence="2 3">
    <name type="scientific">Steinernema glaseri</name>
    <dbReference type="NCBI Taxonomy" id="37863"/>
    <lineage>
        <taxon>Eukaryota</taxon>
        <taxon>Metazoa</taxon>
        <taxon>Ecdysozoa</taxon>
        <taxon>Nematoda</taxon>
        <taxon>Chromadorea</taxon>
        <taxon>Rhabditida</taxon>
        <taxon>Tylenchina</taxon>
        <taxon>Panagrolaimomorpha</taxon>
        <taxon>Strongyloidoidea</taxon>
        <taxon>Steinernematidae</taxon>
        <taxon>Steinernema</taxon>
    </lineage>
</organism>
<keyword evidence="1" id="KW-1133">Transmembrane helix</keyword>